<evidence type="ECO:0000256" key="6">
    <source>
        <dbReference type="ARBA" id="ARBA00023136"/>
    </source>
</evidence>
<proteinExistence type="inferred from homology"/>
<dbReference type="EMBL" id="QRYQ01000001">
    <property type="protein sequence ID" value="RGU93967.1"/>
    <property type="molecule type" value="Genomic_DNA"/>
</dbReference>
<evidence type="ECO:0000259" key="8">
    <source>
        <dbReference type="Pfam" id="PF00892"/>
    </source>
</evidence>
<sequence>MSKKQANLVCLIVAAIWGGGFIATDAALQTFDPFTVLMIRFIGASLVSIVVCLCSHVKVSKQALFRGSISGVLIYLAFAFQTFGLAMTNTGQNAFLTAVNVVLVPYIVWLLWKKKPSKRQLGASVICLVGIACLSLSKGYFQFSFGDCLSLICALFFACHIISLEYATENSNSIAINAVQMSVAALLSIPFALSLETIPQNISMHAYMSCGYMIVVATFLAFQLQTLAQKYTDASSASVLLCTESLFANVFGFVLLHEAKSPIMILGGLLIFFSVILTEYSGQFVLSKA</sequence>
<dbReference type="Pfam" id="PF00892">
    <property type="entry name" value="EamA"/>
    <property type="match status" value="2"/>
</dbReference>
<dbReference type="Proteomes" id="UP000265489">
    <property type="component" value="Unassembled WGS sequence"/>
</dbReference>
<dbReference type="SUPFAM" id="SSF103481">
    <property type="entry name" value="Multidrug resistance efflux transporter EmrE"/>
    <property type="match status" value="2"/>
</dbReference>
<dbReference type="GeneID" id="66579919"/>
<reference evidence="9 10" key="1">
    <citation type="submission" date="2018-08" db="EMBL/GenBank/DDBJ databases">
        <title>A genome reference for cultivated species of the human gut microbiota.</title>
        <authorList>
            <person name="Zou Y."/>
            <person name="Xue W."/>
            <person name="Luo G."/>
        </authorList>
    </citation>
    <scope>NUCLEOTIDE SEQUENCE [LARGE SCALE GENOMIC DNA]</scope>
    <source>
        <strain evidence="9 10">AF15-20</strain>
    </source>
</reference>
<dbReference type="PANTHER" id="PTHR42920">
    <property type="entry name" value="OS03G0707200 PROTEIN-RELATED"/>
    <property type="match status" value="1"/>
</dbReference>
<dbReference type="PANTHER" id="PTHR42920:SF5">
    <property type="entry name" value="EAMA DOMAIN-CONTAINING PROTEIN"/>
    <property type="match status" value="1"/>
</dbReference>
<protein>
    <submittedName>
        <fullName evidence="9">DMT family transporter</fullName>
    </submittedName>
</protein>
<evidence type="ECO:0000256" key="4">
    <source>
        <dbReference type="ARBA" id="ARBA00022692"/>
    </source>
</evidence>
<keyword evidence="4 7" id="KW-0812">Transmembrane</keyword>
<feature type="transmembrane region" description="Helical" evidence="7">
    <location>
        <begin position="37"/>
        <end position="57"/>
    </location>
</feature>
<dbReference type="InterPro" id="IPR037185">
    <property type="entry name" value="EmrE-like"/>
</dbReference>
<comment type="subcellular location">
    <subcellularLocation>
        <location evidence="1">Cell membrane</location>
        <topology evidence="1">Multi-pass membrane protein</topology>
    </subcellularLocation>
</comment>
<feature type="transmembrane region" description="Helical" evidence="7">
    <location>
        <begin position="236"/>
        <end position="257"/>
    </location>
</feature>
<feature type="transmembrane region" description="Helical" evidence="7">
    <location>
        <begin position="174"/>
        <end position="193"/>
    </location>
</feature>
<feature type="domain" description="EamA" evidence="8">
    <location>
        <begin position="145"/>
        <end position="278"/>
    </location>
</feature>
<evidence type="ECO:0000256" key="7">
    <source>
        <dbReference type="SAM" id="Phobius"/>
    </source>
</evidence>
<dbReference type="InterPro" id="IPR000620">
    <property type="entry name" value="EamA_dom"/>
</dbReference>
<evidence type="ECO:0000256" key="2">
    <source>
        <dbReference type="ARBA" id="ARBA00007362"/>
    </source>
</evidence>
<dbReference type="GO" id="GO:0005886">
    <property type="term" value="C:plasma membrane"/>
    <property type="evidence" value="ECO:0007669"/>
    <property type="project" value="UniProtKB-SubCell"/>
</dbReference>
<dbReference type="AlphaFoldDB" id="A0A395WDS7"/>
<keyword evidence="6 7" id="KW-0472">Membrane</keyword>
<evidence type="ECO:0000256" key="5">
    <source>
        <dbReference type="ARBA" id="ARBA00022989"/>
    </source>
</evidence>
<feature type="transmembrane region" description="Helical" evidence="7">
    <location>
        <begin position="205"/>
        <end position="224"/>
    </location>
</feature>
<keyword evidence="3" id="KW-1003">Cell membrane</keyword>
<feature type="transmembrane region" description="Helical" evidence="7">
    <location>
        <begin position="121"/>
        <end position="143"/>
    </location>
</feature>
<name>A0A395WDS7_9FIRM</name>
<comment type="caution">
    <text evidence="9">The sequence shown here is derived from an EMBL/GenBank/DDBJ whole genome shotgun (WGS) entry which is preliminary data.</text>
</comment>
<feature type="transmembrane region" description="Helical" evidence="7">
    <location>
        <begin position="94"/>
        <end position="112"/>
    </location>
</feature>
<dbReference type="InterPro" id="IPR051258">
    <property type="entry name" value="Diverse_Substrate_Transporter"/>
</dbReference>
<feature type="domain" description="EamA" evidence="8">
    <location>
        <begin position="7"/>
        <end position="135"/>
    </location>
</feature>
<feature type="transmembrane region" description="Helical" evidence="7">
    <location>
        <begin position="69"/>
        <end position="88"/>
    </location>
</feature>
<organism evidence="9 10">
    <name type="scientific">Holdemanella biformis</name>
    <dbReference type="NCBI Taxonomy" id="1735"/>
    <lineage>
        <taxon>Bacteria</taxon>
        <taxon>Bacillati</taxon>
        <taxon>Bacillota</taxon>
        <taxon>Erysipelotrichia</taxon>
        <taxon>Erysipelotrichales</taxon>
        <taxon>Erysipelotrichaceae</taxon>
        <taxon>Holdemanella</taxon>
    </lineage>
</organism>
<evidence type="ECO:0000313" key="10">
    <source>
        <dbReference type="Proteomes" id="UP000265489"/>
    </source>
</evidence>
<keyword evidence="5 7" id="KW-1133">Transmembrane helix</keyword>
<evidence type="ECO:0000313" key="9">
    <source>
        <dbReference type="EMBL" id="RGU93967.1"/>
    </source>
</evidence>
<comment type="similarity">
    <text evidence="2">Belongs to the EamA transporter family.</text>
</comment>
<feature type="transmembrane region" description="Helical" evidence="7">
    <location>
        <begin position="263"/>
        <end position="286"/>
    </location>
</feature>
<evidence type="ECO:0000256" key="1">
    <source>
        <dbReference type="ARBA" id="ARBA00004651"/>
    </source>
</evidence>
<accession>A0A395WDS7</accession>
<evidence type="ECO:0000256" key="3">
    <source>
        <dbReference type="ARBA" id="ARBA00022475"/>
    </source>
</evidence>
<dbReference type="RefSeq" id="WP_118324126.1">
    <property type="nucleotide sequence ID" value="NZ_CATXNH010000026.1"/>
</dbReference>
<gene>
    <name evidence="9" type="ORF">DWW32_00155</name>
</gene>